<evidence type="ECO:0000313" key="1">
    <source>
        <dbReference type="EMBL" id="ODS22793.1"/>
    </source>
</evidence>
<evidence type="ECO:0008006" key="3">
    <source>
        <dbReference type="Google" id="ProtNLM"/>
    </source>
</evidence>
<dbReference type="SUPFAM" id="SSF88713">
    <property type="entry name" value="Glycoside hydrolase/deacetylase"/>
    <property type="match status" value="1"/>
</dbReference>
<organism evidence="1 2">
    <name type="scientific">Candidatus Endobugula sertula</name>
    <name type="common">Bugula neritina bacterial symbiont</name>
    <dbReference type="NCBI Taxonomy" id="62101"/>
    <lineage>
        <taxon>Bacteria</taxon>
        <taxon>Pseudomonadati</taxon>
        <taxon>Pseudomonadota</taxon>
        <taxon>Gammaproteobacteria</taxon>
        <taxon>Cellvibrionales</taxon>
        <taxon>Cellvibrionaceae</taxon>
        <taxon>Candidatus Endobugula</taxon>
    </lineage>
</organism>
<dbReference type="PANTHER" id="PTHR30292:SF0">
    <property type="entry name" value="5-OXOPROLINASE SUBUNIT A"/>
    <property type="match status" value="1"/>
</dbReference>
<comment type="caution">
    <text evidence="1">The sequence shown here is derived from an EMBL/GenBank/DDBJ whole genome shotgun (WGS) entry which is preliminary data.</text>
</comment>
<accession>A0A1D2QMK3</accession>
<dbReference type="AlphaFoldDB" id="A0A1D2QMK3"/>
<dbReference type="STRING" id="62101.AB835_12235"/>
<dbReference type="Proteomes" id="UP000242502">
    <property type="component" value="Unassembled WGS sequence"/>
</dbReference>
<dbReference type="InterPro" id="IPR005501">
    <property type="entry name" value="LamB/YcsF/PxpA-like"/>
</dbReference>
<dbReference type="NCBIfam" id="NF003814">
    <property type="entry name" value="PRK05406.1-3"/>
    <property type="match status" value="1"/>
</dbReference>
<dbReference type="Gene3D" id="3.20.20.370">
    <property type="entry name" value="Glycoside hydrolase/deacetylase"/>
    <property type="match status" value="1"/>
</dbReference>
<dbReference type="GO" id="GO:0005975">
    <property type="term" value="P:carbohydrate metabolic process"/>
    <property type="evidence" value="ECO:0007669"/>
    <property type="project" value="InterPro"/>
</dbReference>
<dbReference type="EMBL" id="MDLC01000052">
    <property type="protein sequence ID" value="ODS22793.1"/>
    <property type="molecule type" value="Genomic_DNA"/>
</dbReference>
<evidence type="ECO:0000313" key="2">
    <source>
        <dbReference type="Proteomes" id="UP000242502"/>
    </source>
</evidence>
<dbReference type="CDD" id="cd10787">
    <property type="entry name" value="LamB_YcsF_like"/>
    <property type="match status" value="1"/>
</dbReference>
<proteinExistence type="predicted"/>
<sequence>MKLNCDMGEGFGSCEIGQDKQIMPFIDMANIACGFHASDPHIMHHTIALAVEHKVIIGAHPGYPDLAGFGRTAMSFSATELQNIILYQIGALQALCHVHKAVVSYVKPHGALYHQMMSDLDVFTTIVKAISLVEQQPTLMIMATQHRQSYVTIANQYGVSLLFEAFCDRAYSDEGLLQSRSIKGAVYDQLTTIEKQATQLIQQQSVTTASGKILSVNADTLCVHGDSTLALASIQKIRGLLAL</sequence>
<dbReference type="InterPro" id="IPR011330">
    <property type="entry name" value="Glyco_hydro/deAcase_b/a-brl"/>
</dbReference>
<dbReference type="NCBIfam" id="NF003816">
    <property type="entry name" value="PRK05406.1-5"/>
    <property type="match status" value="1"/>
</dbReference>
<dbReference type="Pfam" id="PF03746">
    <property type="entry name" value="LamB_YcsF"/>
    <property type="match status" value="1"/>
</dbReference>
<name>A0A1D2QMK3_9GAMM</name>
<protein>
    <recommendedName>
        <fullName evidence="3">Lactam utilization protein LamB</fullName>
    </recommendedName>
</protein>
<gene>
    <name evidence="1" type="ORF">AB835_12235</name>
</gene>
<dbReference type="PANTHER" id="PTHR30292">
    <property type="entry name" value="UNCHARACTERIZED PROTEIN YBGL-RELATED"/>
    <property type="match status" value="1"/>
</dbReference>
<reference evidence="1 2" key="1">
    <citation type="journal article" date="2016" name="Appl. Environ. Microbiol.">
        <title>Lack of Overt Genome Reduction in the Bryostatin-Producing Bryozoan Symbiont "Candidatus Endobugula sertula".</title>
        <authorList>
            <person name="Miller I.J."/>
            <person name="Vanee N."/>
            <person name="Fong S.S."/>
            <person name="Lim-Fong G.E."/>
            <person name="Kwan J.C."/>
        </authorList>
    </citation>
    <scope>NUCLEOTIDE SEQUENCE [LARGE SCALE GENOMIC DNA]</scope>
    <source>
        <strain evidence="1">AB1-4</strain>
    </source>
</reference>